<proteinExistence type="inferred from homology"/>
<dbReference type="Gene3D" id="2.60.120.200">
    <property type="match status" value="1"/>
</dbReference>
<protein>
    <submittedName>
        <fullName evidence="4">Beta-glucanase</fullName>
    </submittedName>
</protein>
<dbReference type="PANTHER" id="PTHR10963:SF55">
    <property type="entry name" value="GLYCOSIDE HYDROLASE FAMILY 16 PROTEIN"/>
    <property type="match status" value="1"/>
</dbReference>
<dbReference type="CDD" id="cd08023">
    <property type="entry name" value="GH16_laminarinase_like"/>
    <property type="match status" value="1"/>
</dbReference>
<evidence type="ECO:0000259" key="3">
    <source>
        <dbReference type="PROSITE" id="PS51762"/>
    </source>
</evidence>
<gene>
    <name evidence="4" type="ORF">DI598_03855</name>
</gene>
<dbReference type="SUPFAM" id="SSF49899">
    <property type="entry name" value="Concanavalin A-like lectins/glucanases"/>
    <property type="match status" value="1"/>
</dbReference>
<reference evidence="4 5" key="1">
    <citation type="submission" date="2017-11" db="EMBL/GenBank/DDBJ databases">
        <title>Infants hospitalized years apart are colonized by the same room-sourced microbial strains.</title>
        <authorList>
            <person name="Brooks B."/>
            <person name="Olm M.R."/>
            <person name="Firek B.A."/>
            <person name="Baker R."/>
            <person name="Thomas B.C."/>
            <person name="Morowitz M.J."/>
            <person name="Banfield J.F."/>
        </authorList>
    </citation>
    <scope>NUCLEOTIDE SEQUENCE [LARGE SCALE GENOMIC DNA]</scope>
    <source>
        <strain evidence="4">S2_009_000_R2_76</strain>
    </source>
</reference>
<evidence type="ECO:0000256" key="1">
    <source>
        <dbReference type="ARBA" id="ARBA00006865"/>
    </source>
</evidence>
<dbReference type="InterPro" id="IPR013320">
    <property type="entry name" value="ConA-like_dom_sf"/>
</dbReference>
<dbReference type="Pfam" id="PF00722">
    <property type="entry name" value="Glyco_hydro_16"/>
    <property type="match status" value="1"/>
</dbReference>
<dbReference type="GO" id="GO:0005975">
    <property type="term" value="P:carbohydrate metabolic process"/>
    <property type="evidence" value="ECO:0007669"/>
    <property type="project" value="InterPro"/>
</dbReference>
<evidence type="ECO:0000313" key="5">
    <source>
        <dbReference type="Proteomes" id="UP000249645"/>
    </source>
</evidence>
<keyword evidence="2" id="KW-0732">Signal</keyword>
<feature type="domain" description="GH16" evidence="3">
    <location>
        <begin position="21"/>
        <end position="278"/>
    </location>
</feature>
<dbReference type="GO" id="GO:0004553">
    <property type="term" value="F:hydrolase activity, hydrolyzing O-glycosyl compounds"/>
    <property type="evidence" value="ECO:0007669"/>
    <property type="project" value="InterPro"/>
</dbReference>
<dbReference type="InterPro" id="IPR050546">
    <property type="entry name" value="Glycosyl_Hydrlase_16"/>
</dbReference>
<sequence>MKKLSLSFALIIGFVSQNVMLNAQTNKVPESIGAYKLVWNDEFDKDGKPDPSKWAFDNGFIRNQEPQWYQPENAVCKNGFLEITAIKEEKQNPNYDSTSKDWRLNRKTAHYTSSCLITKGIFDFTYGKIFMRGKIDTKQGMWPAFWMLGSNRGPVRWPACGEVDIMEFYRKKLLGNIFWEGGMKDTKIPLDKLGEGWSDEFHEWELEWTKDSMIITQDGKLVNSFDISKTINKKMGNNPFHEKMYLVLNLALGQGRESIPDENLPAKFIVDYVRVYQK</sequence>
<organism evidence="4 5">
    <name type="scientific">Pseudopedobacter saltans</name>
    <dbReference type="NCBI Taxonomy" id="151895"/>
    <lineage>
        <taxon>Bacteria</taxon>
        <taxon>Pseudomonadati</taxon>
        <taxon>Bacteroidota</taxon>
        <taxon>Sphingobacteriia</taxon>
        <taxon>Sphingobacteriales</taxon>
        <taxon>Sphingobacteriaceae</taxon>
        <taxon>Pseudopedobacter</taxon>
    </lineage>
</organism>
<dbReference type="AlphaFoldDB" id="A0A2W5F4W9"/>
<dbReference type="PANTHER" id="PTHR10963">
    <property type="entry name" value="GLYCOSYL HYDROLASE-RELATED"/>
    <property type="match status" value="1"/>
</dbReference>
<name>A0A2W5F4W9_9SPHI</name>
<dbReference type="EMBL" id="QFOI01000040">
    <property type="protein sequence ID" value="PZP51161.1"/>
    <property type="molecule type" value="Genomic_DNA"/>
</dbReference>
<comment type="similarity">
    <text evidence="1">Belongs to the glycosyl hydrolase 16 family.</text>
</comment>
<evidence type="ECO:0000313" key="4">
    <source>
        <dbReference type="EMBL" id="PZP51161.1"/>
    </source>
</evidence>
<dbReference type="Proteomes" id="UP000249645">
    <property type="component" value="Unassembled WGS sequence"/>
</dbReference>
<feature type="signal peptide" evidence="2">
    <location>
        <begin position="1"/>
        <end position="21"/>
    </location>
</feature>
<dbReference type="PROSITE" id="PS51762">
    <property type="entry name" value="GH16_2"/>
    <property type="match status" value="1"/>
</dbReference>
<evidence type="ECO:0000256" key="2">
    <source>
        <dbReference type="SAM" id="SignalP"/>
    </source>
</evidence>
<dbReference type="InterPro" id="IPR000757">
    <property type="entry name" value="Beta-glucanase-like"/>
</dbReference>
<comment type="caution">
    <text evidence="4">The sequence shown here is derived from an EMBL/GenBank/DDBJ whole genome shotgun (WGS) entry which is preliminary data.</text>
</comment>
<accession>A0A2W5F4W9</accession>
<feature type="chain" id="PRO_5015867313" evidence="2">
    <location>
        <begin position="22"/>
        <end position="278"/>
    </location>
</feature>